<proteinExistence type="predicted"/>
<reference evidence="2 3" key="1">
    <citation type="submission" date="2019-11" db="EMBL/GenBank/DDBJ databases">
        <title>Gracilibacillus salitolerans sp. nov., a moderate halophile isolated from a saline soil in northwest China.</title>
        <authorList>
            <person name="Gan L."/>
        </authorList>
    </citation>
    <scope>NUCLEOTIDE SEQUENCE [LARGE SCALE GENOMIC DNA]</scope>
    <source>
        <strain evidence="2 3">SCU50</strain>
    </source>
</reference>
<dbReference type="EMBL" id="CP045915">
    <property type="protein sequence ID" value="QGH35941.1"/>
    <property type="molecule type" value="Genomic_DNA"/>
</dbReference>
<gene>
    <name evidence="2" type="ORF">GI584_18625</name>
</gene>
<sequence length="150" mass="17740">MRFRNILKMNIKPFVLHFLLVVFGTGAIGTSWNSPLLNNTVFVVFLLMLIFHYFMGFLLKNYYSWYLNLLSVSFVFMFNYILYLYENIYSNELQSLIDVISIIHKLPFLYILGWEGMNYPLVVAFLPSVLLWFGLESKVIINNRLQLKNS</sequence>
<feature type="transmembrane region" description="Helical" evidence="1">
    <location>
        <begin position="39"/>
        <end position="59"/>
    </location>
</feature>
<feature type="transmembrane region" description="Helical" evidence="1">
    <location>
        <begin position="117"/>
        <end position="135"/>
    </location>
</feature>
<feature type="transmembrane region" description="Helical" evidence="1">
    <location>
        <begin position="66"/>
        <end position="85"/>
    </location>
</feature>
<name>A0A5Q2TP73_9BACI</name>
<protein>
    <submittedName>
        <fullName evidence="2">Uncharacterized protein</fullName>
    </submittedName>
</protein>
<dbReference type="Proteomes" id="UP000339690">
    <property type="component" value="Chromosome"/>
</dbReference>
<organism evidence="2 3">
    <name type="scientific">Gracilibacillus salitolerans</name>
    <dbReference type="NCBI Taxonomy" id="2663022"/>
    <lineage>
        <taxon>Bacteria</taxon>
        <taxon>Bacillati</taxon>
        <taxon>Bacillota</taxon>
        <taxon>Bacilli</taxon>
        <taxon>Bacillales</taxon>
        <taxon>Bacillaceae</taxon>
        <taxon>Gracilibacillus</taxon>
    </lineage>
</organism>
<evidence type="ECO:0000256" key="1">
    <source>
        <dbReference type="SAM" id="Phobius"/>
    </source>
</evidence>
<dbReference type="KEGG" id="grc:GI584_18625"/>
<evidence type="ECO:0000313" key="2">
    <source>
        <dbReference type="EMBL" id="QGH35941.1"/>
    </source>
</evidence>
<evidence type="ECO:0000313" key="3">
    <source>
        <dbReference type="Proteomes" id="UP000339690"/>
    </source>
</evidence>
<keyword evidence="3" id="KW-1185">Reference proteome</keyword>
<keyword evidence="1" id="KW-0472">Membrane</keyword>
<accession>A0A5Q2TP73</accession>
<dbReference type="AlphaFoldDB" id="A0A5Q2TP73"/>
<dbReference type="RefSeq" id="WP_100359292.1">
    <property type="nucleotide sequence ID" value="NZ_CP045915.1"/>
</dbReference>
<keyword evidence="1" id="KW-0812">Transmembrane</keyword>
<keyword evidence="1" id="KW-1133">Transmembrane helix</keyword>